<comment type="caution">
    <text evidence="4">The sequence shown here is derived from an EMBL/GenBank/DDBJ whole genome shotgun (WGS) entry which is preliminary data.</text>
</comment>
<organism evidence="4 5">
    <name type="scientific">Seonamhaeicola marinus</name>
    <dbReference type="NCBI Taxonomy" id="1912246"/>
    <lineage>
        <taxon>Bacteria</taxon>
        <taxon>Pseudomonadati</taxon>
        <taxon>Bacteroidota</taxon>
        <taxon>Flavobacteriia</taxon>
        <taxon>Flavobacteriales</taxon>
        <taxon>Flavobacteriaceae</taxon>
    </lineage>
</organism>
<accession>A0A5D0IZ37</accession>
<feature type="domain" description="HTH araC/xylS-type" evidence="3">
    <location>
        <begin position="255"/>
        <end position="352"/>
    </location>
</feature>
<dbReference type="SMART" id="SM00342">
    <property type="entry name" value="HTH_ARAC"/>
    <property type="match status" value="1"/>
</dbReference>
<keyword evidence="2" id="KW-0804">Transcription</keyword>
<dbReference type="GO" id="GO:0043565">
    <property type="term" value="F:sequence-specific DNA binding"/>
    <property type="evidence" value="ECO:0007669"/>
    <property type="project" value="InterPro"/>
</dbReference>
<dbReference type="InterPro" id="IPR009057">
    <property type="entry name" value="Homeodomain-like_sf"/>
</dbReference>
<dbReference type="InterPro" id="IPR053142">
    <property type="entry name" value="PchR_regulatory_protein"/>
</dbReference>
<dbReference type="OrthoDB" id="1156172at2"/>
<name>A0A5D0IZ37_9FLAO</name>
<dbReference type="PROSITE" id="PS01124">
    <property type="entry name" value="HTH_ARAC_FAMILY_2"/>
    <property type="match status" value="1"/>
</dbReference>
<keyword evidence="5" id="KW-1185">Reference proteome</keyword>
<evidence type="ECO:0000256" key="1">
    <source>
        <dbReference type="ARBA" id="ARBA00023015"/>
    </source>
</evidence>
<evidence type="ECO:0000259" key="3">
    <source>
        <dbReference type="PROSITE" id="PS01124"/>
    </source>
</evidence>
<gene>
    <name evidence="4" type="ORF">FUA24_03225</name>
</gene>
<dbReference type="AlphaFoldDB" id="A0A5D0IZ37"/>
<reference evidence="4 5" key="1">
    <citation type="submission" date="2019-08" db="EMBL/GenBank/DDBJ databases">
        <title>Seonamhaeicola sediminis sp. nov., isolated from marine sediment.</title>
        <authorList>
            <person name="Cao W.R."/>
        </authorList>
    </citation>
    <scope>NUCLEOTIDE SEQUENCE [LARGE SCALE GENOMIC DNA]</scope>
    <source>
        <strain evidence="4 5">B011</strain>
    </source>
</reference>
<dbReference type="PANTHER" id="PTHR47893:SF1">
    <property type="entry name" value="REGULATORY PROTEIN PCHR"/>
    <property type="match status" value="1"/>
</dbReference>
<sequence length="352" mass="42103">MLLKRLTNWFNTSKQYFFVYKEGFFNLSYLSNSPELIIRSSERMPFMKVDREKQMLYLDTPFVNGNCFFAELEEGLWILNPKMYYKNNVSYRPIYDEFLPSNYYCLTFNFVENEYDSDFFESNSYKVENQSLSFIQPKGDFLHCHFKGSEERMYIIYFNEEWADKNILNAPNVLPETLDLFTNSNKKFINLKYNDNFFGEIIQNFDFTFSNSHKPDFFVLKKLTYNILDTFFNKVGYIEGLKFNNLKLKDHIIIEKVEHFLMGSLYGKFPGIDHISEKFKISPTKLKADFKKMYGISLFKYFQNKQMDSAYGYIETNELFIKDVAQKFGYENVSKFTKAFQKRHNVLPSHVK</sequence>
<proteinExistence type="predicted"/>
<dbReference type="Pfam" id="PF12833">
    <property type="entry name" value="HTH_18"/>
    <property type="match status" value="1"/>
</dbReference>
<dbReference type="InterPro" id="IPR018060">
    <property type="entry name" value="HTH_AraC"/>
</dbReference>
<keyword evidence="1" id="KW-0805">Transcription regulation</keyword>
<dbReference type="PANTHER" id="PTHR47893">
    <property type="entry name" value="REGULATORY PROTEIN PCHR"/>
    <property type="match status" value="1"/>
</dbReference>
<dbReference type="SUPFAM" id="SSF46689">
    <property type="entry name" value="Homeodomain-like"/>
    <property type="match status" value="1"/>
</dbReference>
<protein>
    <submittedName>
        <fullName evidence="4">Helix-turn-helix transcriptional regulator</fullName>
    </submittedName>
</protein>
<evidence type="ECO:0000256" key="2">
    <source>
        <dbReference type="ARBA" id="ARBA00023163"/>
    </source>
</evidence>
<dbReference type="EMBL" id="VSDQ01000241">
    <property type="protein sequence ID" value="TYA89163.1"/>
    <property type="molecule type" value="Genomic_DNA"/>
</dbReference>
<dbReference type="RefSeq" id="WP_148540029.1">
    <property type="nucleotide sequence ID" value="NZ_VSDQ01000241.1"/>
</dbReference>
<dbReference type="Proteomes" id="UP000323930">
    <property type="component" value="Unassembled WGS sequence"/>
</dbReference>
<evidence type="ECO:0000313" key="4">
    <source>
        <dbReference type="EMBL" id="TYA89163.1"/>
    </source>
</evidence>
<evidence type="ECO:0000313" key="5">
    <source>
        <dbReference type="Proteomes" id="UP000323930"/>
    </source>
</evidence>
<dbReference type="GO" id="GO:0003700">
    <property type="term" value="F:DNA-binding transcription factor activity"/>
    <property type="evidence" value="ECO:0007669"/>
    <property type="project" value="InterPro"/>
</dbReference>
<dbReference type="Gene3D" id="1.10.10.60">
    <property type="entry name" value="Homeodomain-like"/>
    <property type="match status" value="1"/>
</dbReference>